<evidence type="ECO:0000259" key="6">
    <source>
        <dbReference type="Pfam" id="PF00441"/>
    </source>
</evidence>
<name>A0A8J3VGD1_9ACTN</name>
<evidence type="ECO:0000313" key="8">
    <source>
        <dbReference type="EMBL" id="GIH06234.1"/>
    </source>
</evidence>
<dbReference type="PANTHER" id="PTHR43884">
    <property type="entry name" value="ACYL-COA DEHYDROGENASE"/>
    <property type="match status" value="1"/>
</dbReference>
<dbReference type="Pfam" id="PF00441">
    <property type="entry name" value="Acyl-CoA_dh_1"/>
    <property type="match status" value="1"/>
</dbReference>
<gene>
    <name evidence="8" type="ORF">Rhe02_43010</name>
</gene>
<dbReference type="InterPro" id="IPR013786">
    <property type="entry name" value="AcylCoA_DH/ox_N"/>
</dbReference>
<dbReference type="Proteomes" id="UP000612899">
    <property type="component" value="Unassembled WGS sequence"/>
</dbReference>
<feature type="domain" description="Acyl-CoA dehydrogenase/oxidase C-terminal" evidence="6">
    <location>
        <begin position="167"/>
        <end position="278"/>
    </location>
</feature>
<evidence type="ECO:0000256" key="3">
    <source>
        <dbReference type="ARBA" id="ARBA00022630"/>
    </source>
</evidence>
<dbReference type="GO" id="GO:0050660">
    <property type="term" value="F:flavin adenine dinucleotide binding"/>
    <property type="evidence" value="ECO:0007669"/>
    <property type="project" value="InterPro"/>
</dbReference>
<sequence length="296" mass="31697">MNELDLLRDAVRALLTKRPEQAWERLCTEVGVAGLLIPARFGGAGAGMAEACVVLEELGRVLSPAPMLSTVIATQALLATGNEEACARLLPEIAVGACTPTLVWDDFVLPGDLFFVVSGGQLYAAQAVSTPLPTMDHTRPLIEVYVQQRGEVLGPFDADRMRDLACVALAAEQVGTAEQALAITVDYAKTRVQFGRPIGAFQALQHRMADLHVLVQTARSAYLAALDGDPLSAAVAKVTCSETLLKVAAEMIQIHGGIGITWEHDAHRYFKRAHGSAELFGHPRHHVTRLAGHVLG</sequence>
<proteinExistence type="inferred from homology"/>
<accession>A0A8J3VGD1</accession>
<reference evidence="8" key="1">
    <citation type="submission" date="2021-01" db="EMBL/GenBank/DDBJ databases">
        <title>Whole genome shotgun sequence of Rhizocola hellebori NBRC 109834.</title>
        <authorList>
            <person name="Komaki H."/>
            <person name="Tamura T."/>
        </authorList>
    </citation>
    <scope>NUCLEOTIDE SEQUENCE</scope>
    <source>
        <strain evidence="8">NBRC 109834</strain>
    </source>
</reference>
<evidence type="ECO:0000256" key="5">
    <source>
        <dbReference type="ARBA" id="ARBA00023002"/>
    </source>
</evidence>
<dbReference type="Pfam" id="PF02771">
    <property type="entry name" value="Acyl-CoA_dh_N"/>
    <property type="match status" value="1"/>
</dbReference>
<dbReference type="Gene3D" id="1.20.140.10">
    <property type="entry name" value="Butyryl-CoA Dehydrogenase, subunit A, domain 3"/>
    <property type="match status" value="1"/>
</dbReference>
<evidence type="ECO:0000256" key="2">
    <source>
        <dbReference type="ARBA" id="ARBA00009347"/>
    </source>
</evidence>
<dbReference type="Gene3D" id="1.10.540.10">
    <property type="entry name" value="Acyl-CoA dehydrogenase/oxidase, N-terminal domain"/>
    <property type="match status" value="1"/>
</dbReference>
<evidence type="ECO:0000256" key="4">
    <source>
        <dbReference type="ARBA" id="ARBA00022827"/>
    </source>
</evidence>
<evidence type="ECO:0000259" key="7">
    <source>
        <dbReference type="Pfam" id="PF02771"/>
    </source>
</evidence>
<evidence type="ECO:0000313" key="9">
    <source>
        <dbReference type="Proteomes" id="UP000612899"/>
    </source>
</evidence>
<comment type="similarity">
    <text evidence="2">Belongs to the acyl-CoA dehydrogenase family.</text>
</comment>
<feature type="domain" description="Acyl-CoA dehydrogenase/oxidase N-terminal" evidence="7">
    <location>
        <begin position="19"/>
        <end position="96"/>
    </location>
</feature>
<dbReference type="InterPro" id="IPR037069">
    <property type="entry name" value="AcylCoA_DH/ox_N_sf"/>
</dbReference>
<dbReference type="SUPFAM" id="SSF56645">
    <property type="entry name" value="Acyl-CoA dehydrogenase NM domain-like"/>
    <property type="match status" value="1"/>
</dbReference>
<dbReference type="SUPFAM" id="SSF47203">
    <property type="entry name" value="Acyl-CoA dehydrogenase C-terminal domain-like"/>
    <property type="match status" value="1"/>
</dbReference>
<comment type="cofactor">
    <cofactor evidence="1">
        <name>FAD</name>
        <dbReference type="ChEBI" id="CHEBI:57692"/>
    </cofactor>
</comment>
<comment type="caution">
    <text evidence="8">The sequence shown here is derived from an EMBL/GenBank/DDBJ whole genome shotgun (WGS) entry which is preliminary data.</text>
</comment>
<dbReference type="PANTHER" id="PTHR43884:SF20">
    <property type="entry name" value="ACYL-COA DEHYDROGENASE FADE28"/>
    <property type="match status" value="1"/>
</dbReference>
<evidence type="ECO:0000256" key="1">
    <source>
        <dbReference type="ARBA" id="ARBA00001974"/>
    </source>
</evidence>
<dbReference type="EMBL" id="BONY01000025">
    <property type="protein sequence ID" value="GIH06234.1"/>
    <property type="molecule type" value="Genomic_DNA"/>
</dbReference>
<dbReference type="InterPro" id="IPR009100">
    <property type="entry name" value="AcylCoA_DH/oxidase_NM_dom_sf"/>
</dbReference>
<keyword evidence="4" id="KW-0274">FAD</keyword>
<keyword evidence="3" id="KW-0285">Flavoprotein</keyword>
<dbReference type="GO" id="GO:0003995">
    <property type="term" value="F:acyl-CoA dehydrogenase activity"/>
    <property type="evidence" value="ECO:0007669"/>
    <property type="project" value="TreeGrafter"/>
</dbReference>
<dbReference type="RefSeq" id="WP_203910052.1">
    <property type="nucleotide sequence ID" value="NZ_BONY01000025.1"/>
</dbReference>
<keyword evidence="5" id="KW-0560">Oxidoreductase</keyword>
<organism evidence="8 9">
    <name type="scientific">Rhizocola hellebori</name>
    <dbReference type="NCBI Taxonomy" id="1392758"/>
    <lineage>
        <taxon>Bacteria</taxon>
        <taxon>Bacillati</taxon>
        <taxon>Actinomycetota</taxon>
        <taxon>Actinomycetes</taxon>
        <taxon>Micromonosporales</taxon>
        <taxon>Micromonosporaceae</taxon>
        <taxon>Rhizocola</taxon>
    </lineage>
</organism>
<protein>
    <submittedName>
        <fullName evidence="8">Acyl-CoA dehydrogenase</fullName>
    </submittedName>
</protein>
<dbReference type="InterPro" id="IPR036250">
    <property type="entry name" value="AcylCo_DH-like_C"/>
</dbReference>
<dbReference type="AlphaFoldDB" id="A0A8J3VGD1"/>
<dbReference type="InterPro" id="IPR009075">
    <property type="entry name" value="AcylCo_DH/oxidase_C"/>
</dbReference>
<keyword evidence="9" id="KW-1185">Reference proteome</keyword>